<evidence type="ECO:0000313" key="1">
    <source>
        <dbReference type="EMBL" id="CAG9318839.1"/>
    </source>
</evidence>
<gene>
    <name evidence="1" type="ORF">BSTOLATCC_MIC22201</name>
</gene>
<name>A0AAU9J0S5_9CILI</name>
<organism evidence="1 2">
    <name type="scientific">Blepharisma stoltei</name>
    <dbReference type="NCBI Taxonomy" id="1481888"/>
    <lineage>
        <taxon>Eukaryota</taxon>
        <taxon>Sar</taxon>
        <taxon>Alveolata</taxon>
        <taxon>Ciliophora</taxon>
        <taxon>Postciliodesmatophora</taxon>
        <taxon>Heterotrichea</taxon>
        <taxon>Heterotrichida</taxon>
        <taxon>Blepharismidae</taxon>
        <taxon>Blepharisma</taxon>
    </lineage>
</organism>
<sequence>MFKPKGLNISISTLFKNTRANETSLNLISWLGFLCLAQKLSGLNFLALHGILIWEQVWQITVQLIVLILQIQLKME</sequence>
<dbReference type="AlphaFoldDB" id="A0AAU9J0S5"/>
<accession>A0AAU9J0S5</accession>
<keyword evidence="2" id="KW-1185">Reference proteome</keyword>
<dbReference type="Proteomes" id="UP001162131">
    <property type="component" value="Unassembled WGS sequence"/>
</dbReference>
<reference evidence="1" key="1">
    <citation type="submission" date="2021-09" db="EMBL/GenBank/DDBJ databases">
        <authorList>
            <consortium name="AG Swart"/>
            <person name="Singh M."/>
            <person name="Singh A."/>
            <person name="Seah K."/>
            <person name="Emmerich C."/>
        </authorList>
    </citation>
    <scope>NUCLEOTIDE SEQUENCE</scope>
    <source>
        <strain evidence="1">ATCC30299</strain>
    </source>
</reference>
<proteinExistence type="predicted"/>
<dbReference type="EMBL" id="CAJZBQ010000021">
    <property type="protein sequence ID" value="CAG9318839.1"/>
    <property type="molecule type" value="Genomic_DNA"/>
</dbReference>
<protein>
    <submittedName>
        <fullName evidence="1">Uncharacterized protein</fullName>
    </submittedName>
</protein>
<comment type="caution">
    <text evidence="1">The sequence shown here is derived from an EMBL/GenBank/DDBJ whole genome shotgun (WGS) entry which is preliminary data.</text>
</comment>
<evidence type="ECO:0000313" key="2">
    <source>
        <dbReference type="Proteomes" id="UP001162131"/>
    </source>
</evidence>